<dbReference type="EMBL" id="CP000124">
    <property type="protein sequence ID" value="ABA47786.1"/>
    <property type="molecule type" value="Genomic_DNA"/>
</dbReference>
<feature type="transmembrane region" description="Helical" evidence="5">
    <location>
        <begin position="256"/>
        <end position="274"/>
    </location>
</feature>
<feature type="transmembrane region" description="Helical" evidence="5">
    <location>
        <begin position="191"/>
        <end position="209"/>
    </location>
</feature>
<dbReference type="PANTHER" id="PTHR37422:SF13">
    <property type="entry name" value="LIPOPOLYSACCHARIDE BIOSYNTHESIS PROTEIN PA4999-RELATED"/>
    <property type="match status" value="1"/>
</dbReference>
<evidence type="ECO:0000259" key="6">
    <source>
        <dbReference type="Pfam" id="PF04932"/>
    </source>
</evidence>
<feature type="domain" description="O-antigen ligase-related" evidence="6">
    <location>
        <begin position="220"/>
        <end position="391"/>
    </location>
</feature>
<evidence type="ECO:0000256" key="5">
    <source>
        <dbReference type="SAM" id="Phobius"/>
    </source>
</evidence>
<feature type="transmembrane region" description="Helical" evidence="5">
    <location>
        <begin position="216"/>
        <end position="236"/>
    </location>
</feature>
<keyword evidence="4 5" id="KW-0472">Membrane</keyword>
<protein>
    <submittedName>
        <fullName evidence="7">Lipoprotein, putative</fullName>
    </submittedName>
</protein>
<dbReference type="InterPro" id="IPR007016">
    <property type="entry name" value="O-antigen_ligase-rel_domated"/>
</dbReference>
<feature type="transmembrane region" description="Helical" evidence="5">
    <location>
        <begin position="95"/>
        <end position="117"/>
    </location>
</feature>
<keyword evidence="2 5" id="KW-0812">Transmembrane</keyword>
<evidence type="ECO:0000313" key="8">
    <source>
        <dbReference type="Proteomes" id="UP000002700"/>
    </source>
</evidence>
<feature type="transmembrane region" description="Helical" evidence="5">
    <location>
        <begin position="71"/>
        <end position="88"/>
    </location>
</feature>
<organism evidence="7 8">
    <name type="scientific">Burkholderia pseudomallei (strain 1710b)</name>
    <dbReference type="NCBI Taxonomy" id="320372"/>
    <lineage>
        <taxon>Bacteria</taxon>
        <taxon>Pseudomonadati</taxon>
        <taxon>Pseudomonadota</taxon>
        <taxon>Betaproteobacteria</taxon>
        <taxon>Burkholderiales</taxon>
        <taxon>Burkholderiaceae</taxon>
        <taxon>Burkholderia</taxon>
        <taxon>pseudomallei group</taxon>
    </lineage>
</organism>
<evidence type="ECO:0000256" key="3">
    <source>
        <dbReference type="ARBA" id="ARBA00022989"/>
    </source>
</evidence>
<feature type="transmembrane region" description="Helical" evidence="5">
    <location>
        <begin position="48"/>
        <end position="65"/>
    </location>
</feature>
<reference evidence="7 8" key="1">
    <citation type="submission" date="2005-09" db="EMBL/GenBank/DDBJ databases">
        <authorList>
            <person name="Woods D.E."/>
            <person name="Nierman W.C."/>
        </authorList>
    </citation>
    <scope>NUCLEOTIDE SEQUENCE [LARGE SCALE GENOMIC DNA]</scope>
    <source>
        <strain evidence="7 8">1710b</strain>
    </source>
</reference>
<dbReference type="GO" id="GO:0016020">
    <property type="term" value="C:membrane"/>
    <property type="evidence" value="ECO:0007669"/>
    <property type="project" value="UniProtKB-SubCell"/>
</dbReference>
<dbReference type="Pfam" id="PF04932">
    <property type="entry name" value="Wzy_C"/>
    <property type="match status" value="1"/>
</dbReference>
<feature type="transmembrane region" description="Helical" evidence="5">
    <location>
        <begin position="153"/>
        <end position="171"/>
    </location>
</feature>
<feature type="transmembrane region" description="Helical" evidence="5">
    <location>
        <begin position="385"/>
        <end position="404"/>
    </location>
</feature>
<feature type="transmembrane region" description="Helical" evidence="5">
    <location>
        <begin position="129"/>
        <end position="146"/>
    </location>
</feature>
<evidence type="ECO:0000256" key="1">
    <source>
        <dbReference type="ARBA" id="ARBA00004141"/>
    </source>
</evidence>
<gene>
    <name evidence="7" type="ordered locus">BURPS1710b_1361</name>
</gene>
<dbReference type="AlphaFoldDB" id="Q3JUI2"/>
<keyword evidence="7" id="KW-0449">Lipoprotein</keyword>
<dbReference type="Proteomes" id="UP000002700">
    <property type="component" value="Chromosome I"/>
</dbReference>
<evidence type="ECO:0000256" key="2">
    <source>
        <dbReference type="ARBA" id="ARBA00022692"/>
    </source>
</evidence>
<dbReference type="InterPro" id="IPR051533">
    <property type="entry name" value="WaaL-like"/>
</dbReference>
<dbReference type="EnsemblBacteria" id="ABA47786">
    <property type="protein sequence ID" value="ABA47786"/>
    <property type="gene ID" value="BURPS1710b_1361"/>
</dbReference>
<name>Q3JUI2_BURP1</name>
<comment type="subcellular location">
    <subcellularLocation>
        <location evidence="1">Membrane</location>
        <topology evidence="1">Multi-pass membrane protein</topology>
    </subcellularLocation>
</comment>
<dbReference type="PANTHER" id="PTHR37422">
    <property type="entry name" value="TEICHURONIC ACID BIOSYNTHESIS PROTEIN TUAE"/>
    <property type="match status" value="1"/>
</dbReference>
<evidence type="ECO:0000313" key="7">
    <source>
        <dbReference type="EMBL" id="ABA47786.1"/>
    </source>
</evidence>
<keyword evidence="3 5" id="KW-1133">Transmembrane helix</keyword>
<feature type="transmembrane region" description="Helical" evidence="5">
    <location>
        <begin position="433"/>
        <end position="451"/>
    </location>
</feature>
<accession>Q3JUI2</accession>
<evidence type="ECO:0000256" key="4">
    <source>
        <dbReference type="ARBA" id="ARBA00023136"/>
    </source>
</evidence>
<proteinExistence type="predicted"/>
<sequence>MRRVARRSCGLHGASFSGCGASCAAKRFGACAVKFKPMTITTSRVERVLWIACPTLMFGVMFGHMNGVVNTTLALIGVGTLAGILSASRPPFRQWPLVLPIVVWAAWSLASVGWSLYPRISLRAWFDEVLYPLVTFWGFWLFGSRVKRPEWPVLVVWAACVLLALLSAFYWGHLQPPTPNTFPIRFYNRVGHTSTLVVFAMPLFATLLLRARWRAIGAVGLVACGFVGLASLNRFFWPAAGATLVVAFYPLYRRRLGVSIVAIAILGATALGLLEYSARERDLSASTATASASSAARDITVAGQRVYVPGELNALGDTLSSDTRPKLWAFYTEQGKQHAWLGVGFGKPLPGHAYAADAPPLLLQIEPQALTHAHNLFLNTWLQTGYIGVALEALLLVSLAAAFWRLRRDVPAVSAAGLALVVGMIAKNTVDDFMWQTTMLAFWSFAGFLLGCGERDACMARVSQNADAR</sequence>
<dbReference type="HOGENOM" id="CLU_582257_0_0_4"/>
<dbReference type="KEGG" id="bpm:BURPS1710b_1361"/>
<dbReference type="PROSITE" id="PS51257">
    <property type="entry name" value="PROKAR_LIPOPROTEIN"/>
    <property type="match status" value="1"/>
</dbReference>